<feature type="transmembrane region" description="Helical" evidence="1">
    <location>
        <begin position="126"/>
        <end position="148"/>
    </location>
</feature>
<evidence type="ECO:0000313" key="3">
    <source>
        <dbReference type="EMBL" id="AWR95484.1"/>
    </source>
</evidence>
<keyword evidence="1" id="KW-0472">Membrane</keyword>
<feature type="transmembrane region" description="Helical" evidence="1">
    <location>
        <begin position="258"/>
        <end position="275"/>
    </location>
</feature>
<feature type="transmembrane region" description="Helical" evidence="1">
    <location>
        <begin position="345"/>
        <end position="363"/>
    </location>
</feature>
<organism evidence="3 4">
    <name type="scientific">Acidianus brierleyi</name>
    <dbReference type="NCBI Taxonomy" id="41673"/>
    <lineage>
        <taxon>Archaea</taxon>
        <taxon>Thermoproteota</taxon>
        <taxon>Thermoprotei</taxon>
        <taxon>Sulfolobales</taxon>
        <taxon>Sulfolobaceae</taxon>
        <taxon>Acidianus</taxon>
    </lineage>
</organism>
<dbReference type="SUPFAM" id="SSF103473">
    <property type="entry name" value="MFS general substrate transporter"/>
    <property type="match status" value="1"/>
</dbReference>
<keyword evidence="1" id="KW-1133">Transmembrane helix</keyword>
<dbReference type="RefSeq" id="WP_110271362.1">
    <property type="nucleotide sequence ID" value="NZ_CP029289.2"/>
</dbReference>
<dbReference type="InterPro" id="IPR011701">
    <property type="entry name" value="MFS"/>
</dbReference>
<protein>
    <submittedName>
        <fullName evidence="3">MFS transporter</fullName>
    </submittedName>
</protein>
<dbReference type="Gene3D" id="1.20.1250.20">
    <property type="entry name" value="MFS general substrate transporter like domains"/>
    <property type="match status" value="1"/>
</dbReference>
<sequence length="364" mass="40359">MRFSLGLSWTATFLQLALRLSWGVVAVTFAYVLRMTSVEIGTVLFLFYVGYVSSSILWGIFIDKVGPKKSIFISALLSGIFIPFFIFIKSIYELYLLYFIEGLLTAGLFPSSVKIVSLLERPLTPYLALLESSAPIVLLILATLSGIILIYWKFFYICIFIGLILTSFLSLFLNVKSGKSESARKVILNKRVGKVSIIRAGELWGTWGTSSWLFPFLVLYDNVPEKLSEILFILYAIGQVLSIILSERLSRIMEDIKLVKTSLILFIISIIIISFTRDLYLLIPISVILGISSFMYRPPTDSIVVKIMGKENAGTSMGFANAISQIGSMIAPLFVGIVISIGSPMLAIDSLIIGPLLSLLIILI</sequence>
<dbReference type="InterPro" id="IPR020846">
    <property type="entry name" value="MFS_dom"/>
</dbReference>
<evidence type="ECO:0000259" key="2">
    <source>
        <dbReference type="PROSITE" id="PS50850"/>
    </source>
</evidence>
<feature type="transmembrane region" description="Helical" evidence="1">
    <location>
        <begin position="281"/>
        <end position="298"/>
    </location>
</feature>
<dbReference type="InterPro" id="IPR010645">
    <property type="entry name" value="MFS_4"/>
</dbReference>
<dbReference type="GO" id="GO:0022857">
    <property type="term" value="F:transmembrane transporter activity"/>
    <property type="evidence" value="ECO:0007669"/>
    <property type="project" value="InterPro"/>
</dbReference>
<reference evidence="3 4" key="1">
    <citation type="submission" date="2018-05" db="EMBL/GenBank/DDBJ databases">
        <title>Complete Genome Sequences of Extremely Thermoacidophilic, Metal-Mobilizing Type-Strain Members of the Archaeal Family Sulfolobaceae: Acidianus brierleyi DSM-1651T, Acidianus sulfidivorans DSM-18786T, Metallosphaera hakonensis DSM-7519T, and Metallosphaera prunae DSM-10039T.</title>
        <authorList>
            <person name="Counts J.A."/>
            <person name="Kelly R.M."/>
        </authorList>
    </citation>
    <scope>NUCLEOTIDE SEQUENCE [LARGE SCALE GENOMIC DNA]</scope>
    <source>
        <strain evidence="3 4">DSM 1651</strain>
    </source>
</reference>
<dbReference type="PANTHER" id="PTHR23537:SF1">
    <property type="entry name" value="SUGAR TRANSPORTER"/>
    <property type="match status" value="1"/>
</dbReference>
<feature type="transmembrane region" description="Helical" evidence="1">
    <location>
        <begin position="98"/>
        <end position="119"/>
    </location>
</feature>
<gene>
    <name evidence="3" type="ORF">DFR85_13655</name>
</gene>
<feature type="transmembrane region" description="Helical" evidence="1">
    <location>
        <begin position="154"/>
        <end position="175"/>
    </location>
</feature>
<dbReference type="Proteomes" id="UP000248044">
    <property type="component" value="Chromosome"/>
</dbReference>
<feature type="transmembrane region" description="Helical" evidence="1">
    <location>
        <begin position="42"/>
        <end position="62"/>
    </location>
</feature>
<feature type="transmembrane region" description="Helical" evidence="1">
    <location>
        <begin position="319"/>
        <end position="339"/>
    </location>
</feature>
<dbReference type="OrthoDB" id="129688at2157"/>
<feature type="transmembrane region" description="Helical" evidence="1">
    <location>
        <begin position="230"/>
        <end position="246"/>
    </location>
</feature>
<dbReference type="EMBL" id="CP029289">
    <property type="protein sequence ID" value="AWR95484.1"/>
    <property type="molecule type" value="Genomic_DNA"/>
</dbReference>
<dbReference type="PROSITE" id="PS50850">
    <property type="entry name" value="MFS"/>
    <property type="match status" value="1"/>
</dbReference>
<dbReference type="PANTHER" id="PTHR23537">
    <property type="match status" value="1"/>
</dbReference>
<dbReference type="GeneID" id="36833221"/>
<dbReference type="AlphaFoldDB" id="A0A2U9IHR8"/>
<dbReference type="KEGG" id="abri:DFR85_13655"/>
<feature type="transmembrane region" description="Helical" evidence="1">
    <location>
        <begin position="71"/>
        <end position="92"/>
    </location>
</feature>
<keyword evidence="1" id="KW-0812">Transmembrane</keyword>
<proteinExistence type="predicted"/>
<dbReference type="Pfam" id="PF07690">
    <property type="entry name" value="MFS_1"/>
    <property type="match status" value="1"/>
</dbReference>
<feature type="domain" description="Major facilitator superfamily (MFS) profile" evidence="2">
    <location>
        <begin position="1"/>
        <end position="364"/>
    </location>
</feature>
<name>A0A2U9IHR8_9CREN</name>
<evidence type="ECO:0000313" key="4">
    <source>
        <dbReference type="Proteomes" id="UP000248044"/>
    </source>
</evidence>
<keyword evidence="4" id="KW-1185">Reference proteome</keyword>
<accession>A0A2U9IHR8</accession>
<evidence type="ECO:0000256" key="1">
    <source>
        <dbReference type="SAM" id="Phobius"/>
    </source>
</evidence>
<dbReference type="InterPro" id="IPR036259">
    <property type="entry name" value="MFS_trans_sf"/>
</dbReference>